<organism evidence="2 3">
    <name type="scientific">Rhodothermus profundi</name>
    <dbReference type="NCBI Taxonomy" id="633813"/>
    <lineage>
        <taxon>Bacteria</taxon>
        <taxon>Pseudomonadati</taxon>
        <taxon>Rhodothermota</taxon>
        <taxon>Rhodothermia</taxon>
        <taxon>Rhodothermales</taxon>
        <taxon>Rhodothermaceae</taxon>
        <taxon>Rhodothermus</taxon>
    </lineage>
</organism>
<feature type="transmembrane region" description="Helical" evidence="1">
    <location>
        <begin position="92"/>
        <end position="108"/>
    </location>
</feature>
<evidence type="ECO:0000313" key="2">
    <source>
        <dbReference type="EMBL" id="SHK86668.1"/>
    </source>
</evidence>
<feature type="transmembrane region" description="Helical" evidence="1">
    <location>
        <begin position="38"/>
        <end position="58"/>
    </location>
</feature>
<dbReference type="AlphaFoldDB" id="A0A1M6VZ37"/>
<evidence type="ECO:0000313" key="3">
    <source>
        <dbReference type="Proteomes" id="UP000185812"/>
    </source>
</evidence>
<protein>
    <submittedName>
        <fullName evidence="2">Uncharacterized protein</fullName>
    </submittedName>
</protein>
<feature type="transmembrane region" description="Helical" evidence="1">
    <location>
        <begin position="14"/>
        <end position="32"/>
    </location>
</feature>
<keyword evidence="3" id="KW-1185">Reference proteome</keyword>
<dbReference type="EMBL" id="FRAU01000007">
    <property type="protein sequence ID" value="SHK86668.1"/>
    <property type="molecule type" value="Genomic_DNA"/>
</dbReference>
<gene>
    <name evidence="2" type="ORF">SAMN04488087_2172</name>
</gene>
<dbReference type="STRING" id="633813.SAMN04488087_2172"/>
<evidence type="ECO:0000256" key="1">
    <source>
        <dbReference type="SAM" id="Phobius"/>
    </source>
</evidence>
<accession>A0A1M6VZ37</accession>
<feature type="transmembrane region" description="Helical" evidence="1">
    <location>
        <begin position="70"/>
        <end position="86"/>
    </location>
</feature>
<keyword evidence="1" id="KW-1133">Transmembrane helix</keyword>
<keyword evidence="1" id="KW-0472">Membrane</keyword>
<name>A0A1M6VZ37_9BACT</name>
<keyword evidence="1" id="KW-0812">Transmembrane</keyword>
<sequence length="112" mass="12770">MVKTKDMGRWLKEALLDIVVTGVIVLAAIPALPWARWIVLVYTPFMLLLKVGALLAAPHLPRTRRSAPEALFHVLYGINVLVLLVGRWWWMALAWALIWGLSVAVVHRQQRR</sequence>
<reference evidence="3" key="1">
    <citation type="submission" date="2016-11" db="EMBL/GenBank/DDBJ databases">
        <authorList>
            <person name="Varghese N."/>
            <person name="Submissions S."/>
        </authorList>
    </citation>
    <scope>NUCLEOTIDE SEQUENCE [LARGE SCALE GENOMIC DNA]</scope>
    <source>
        <strain evidence="3">DSM 22212</strain>
    </source>
</reference>
<dbReference type="Proteomes" id="UP000185812">
    <property type="component" value="Unassembled WGS sequence"/>
</dbReference>
<proteinExistence type="predicted"/>